<accession>A0A438DEV8</accession>
<dbReference type="EMBL" id="QGNW01001662">
    <property type="protein sequence ID" value="RVW33949.1"/>
    <property type="molecule type" value="Genomic_DNA"/>
</dbReference>
<reference evidence="2 3" key="1">
    <citation type="journal article" date="2018" name="PLoS Genet.">
        <title>Population sequencing reveals clonal diversity and ancestral inbreeding in the grapevine cultivar Chardonnay.</title>
        <authorList>
            <person name="Roach M.J."/>
            <person name="Johnson D.L."/>
            <person name="Bohlmann J."/>
            <person name="van Vuuren H.J."/>
            <person name="Jones S.J."/>
            <person name="Pretorius I.S."/>
            <person name="Schmidt S.A."/>
            <person name="Borneman A.R."/>
        </authorList>
    </citation>
    <scope>NUCLEOTIDE SEQUENCE [LARGE SCALE GENOMIC DNA]</scope>
    <source>
        <strain evidence="3">cv. Chardonnay</strain>
        <tissue evidence="2">Leaf</tissue>
    </source>
</reference>
<comment type="caution">
    <text evidence="2">The sequence shown here is derived from an EMBL/GenBank/DDBJ whole genome shotgun (WGS) entry which is preliminary data.</text>
</comment>
<dbReference type="Pfam" id="PF13456">
    <property type="entry name" value="RVT_3"/>
    <property type="match status" value="1"/>
</dbReference>
<dbReference type="GO" id="GO:0004523">
    <property type="term" value="F:RNA-DNA hybrid ribonuclease activity"/>
    <property type="evidence" value="ECO:0007669"/>
    <property type="project" value="InterPro"/>
</dbReference>
<organism evidence="2 3">
    <name type="scientific">Vitis vinifera</name>
    <name type="common">Grape</name>
    <dbReference type="NCBI Taxonomy" id="29760"/>
    <lineage>
        <taxon>Eukaryota</taxon>
        <taxon>Viridiplantae</taxon>
        <taxon>Streptophyta</taxon>
        <taxon>Embryophyta</taxon>
        <taxon>Tracheophyta</taxon>
        <taxon>Spermatophyta</taxon>
        <taxon>Magnoliopsida</taxon>
        <taxon>eudicotyledons</taxon>
        <taxon>Gunneridae</taxon>
        <taxon>Pentapetalae</taxon>
        <taxon>rosids</taxon>
        <taxon>Vitales</taxon>
        <taxon>Vitaceae</taxon>
        <taxon>Viteae</taxon>
        <taxon>Vitis</taxon>
    </lineage>
</organism>
<evidence type="ECO:0000259" key="1">
    <source>
        <dbReference type="Pfam" id="PF13456"/>
    </source>
</evidence>
<feature type="domain" description="RNase H type-1" evidence="1">
    <location>
        <begin position="195"/>
        <end position="257"/>
    </location>
</feature>
<dbReference type="Gene3D" id="3.30.420.10">
    <property type="entry name" value="Ribonuclease H-like superfamily/Ribonuclease H"/>
    <property type="match status" value="1"/>
</dbReference>
<dbReference type="PANTHER" id="PTHR48475">
    <property type="entry name" value="RIBONUCLEASE H"/>
    <property type="match status" value="1"/>
</dbReference>
<dbReference type="PANTHER" id="PTHR48475:SF1">
    <property type="entry name" value="RNASE H TYPE-1 DOMAIN-CONTAINING PROTEIN"/>
    <property type="match status" value="1"/>
</dbReference>
<gene>
    <name evidence="2" type="ORF">CK203_082935</name>
</gene>
<dbReference type="InterPro" id="IPR002156">
    <property type="entry name" value="RNaseH_domain"/>
</dbReference>
<evidence type="ECO:0000313" key="3">
    <source>
        <dbReference type="Proteomes" id="UP000288805"/>
    </source>
</evidence>
<dbReference type="SUPFAM" id="SSF53098">
    <property type="entry name" value="Ribonuclease H-like"/>
    <property type="match status" value="1"/>
</dbReference>
<dbReference type="Proteomes" id="UP000288805">
    <property type="component" value="Unassembled WGS sequence"/>
</dbReference>
<dbReference type="AlphaFoldDB" id="A0A438DEV8"/>
<evidence type="ECO:0000313" key="2">
    <source>
        <dbReference type="EMBL" id="RVW33949.1"/>
    </source>
</evidence>
<name>A0A438DEV8_VITVI</name>
<proteinExistence type="predicted"/>
<dbReference type="InterPro" id="IPR012337">
    <property type="entry name" value="RNaseH-like_sf"/>
</dbReference>
<sequence length="258" mass="29948">MALEFVAIVDHDTLFGLGFVSIEVDYKYMAPLRKEKLIVRLLHMPFDYPVRPYRMSLENYFLSDRVPSTSTSVFVTLSSPDSTSLLTFYFPEETDEYRASVKIADMIDGVIPCDEYSDEMLMVDDMSVLNPSKVHYHLLLLPHVRPIKQRLRRLHPCWSFQTCLLIGRFMRWLALLTEAIDDDFPDEDIAAMTSLSGLETTLELGIRQMEVFGDSSMVLRQIQGHWKTRDVKLRPYHAYLKLLVGRFDDLSYTHPPRA</sequence>
<dbReference type="InterPro" id="IPR036397">
    <property type="entry name" value="RNaseH_sf"/>
</dbReference>
<protein>
    <recommendedName>
        <fullName evidence="1">RNase H type-1 domain-containing protein</fullName>
    </recommendedName>
</protein>
<dbReference type="GO" id="GO:0003676">
    <property type="term" value="F:nucleic acid binding"/>
    <property type="evidence" value="ECO:0007669"/>
    <property type="project" value="InterPro"/>
</dbReference>